<evidence type="ECO:0000256" key="9">
    <source>
        <dbReference type="ARBA" id="ARBA00044975"/>
    </source>
</evidence>
<keyword evidence="6" id="KW-0862">Zinc</keyword>
<dbReference type="SUPFAM" id="SSF56672">
    <property type="entry name" value="DNA/RNA polymerases"/>
    <property type="match status" value="1"/>
</dbReference>
<evidence type="ECO:0000256" key="1">
    <source>
        <dbReference type="ARBA" id="ARBA00004123"/>
    </source>
</evidence>
<dbReference type="Gene3D" id="3.30.70.270">
    <property type="match status" value="1"/>
</dbReference>
<dbReference type="Pfam" id="PF00817">
    <property type="entry name" value="IMS"/>
    <property type="match status" value="1"/>
</dbReference>
<reference evidence="11 12" key="1">
    <citation type="journal article" date="2013" name="PLoS ONE">
        <title>Predicting the Proteins of Angomonas deanei, Strigomonas culicis and Their Respective Endosymbionts Reveals New Aspects of the Trypanosomatidae Family.</title>
        <authorList>
            <person name="Motta M.C."/>
            <person name="Martins A.C."/>
            <person name="de Souza S.S."/>
            <person name="Catta-Preta C.M."/>
            <person name="Silva R."/>
            <person name="Klein C.C."/>
            <person name="de Almeida L.G."/>
            <person name="de Lima Cunha O."/>
            <person name="Ciapina L.P."/>
            <person name="Brocchi M."/>
            <person name="Colabardini A.C."/>
            <person name="de Araujo Lima B."/>
            <person name="Machado C.R."/>
            <person name="de Almeida Soares C.M."/>
            <person name="Probst C.M."/>
            <person name="de Menezes C.B."/>
            <person name="Thompson C.E."/>
            <person name="Bartholomeu D.C."/>
            <person name="Gradia D.F."/>
            <person name="Pavoni D.P."/>
            <person name="Grisard E.C."/>
            <person name="Fantinatti-Garboggini F."/>
            <person name="Marchini F.K."/>
            <person name="Rodrigues-Luiz G.F."/>
            <person name="Wagner G."/>
            <person name="Goldman G.H."/>
            <person name="Fietto J.L."/>
            <person name="Elias M.C."/>
            <person name="Goldman M.H."/>
            <person name="Sagot M.F."/>
            <person name="Pereira M."/>
            <person name="Stoco P.H."/>
            <person name="de Mendonca-Neto R.P."/>
            <person name="Teixeira S.M."/>
            <person name="Maciel T.E."/>
            <person name="de Oliveira Mendes T.A."/>
            <person name="Urmenyi T.P."/>
            <person name="de Souza W."/>
            <person name="Schenkman S."/>
            <person name="de Vasconcelos A.T."/>
        </authorList>
    </citation>
    <scope>NUCLEOTIDE SEQUENCE [LARGE SCALE GENOMIC DNA]</scope>
</reference>
<dbReference type="GO" id="GO:0005657">
    <property type="term" value="C:replication fork"/>
    <property type="evidence" value="ECO:0007669"/>
    <property type="project" value="UniProtKB-ARBA"/>
</dbReference>
<proteinExistence type="predicted"/>
<comment type="caution">
    <text evidence="11">The sequence shown here is derived from an EMBL/GenBank/DDBJ whole genome shotgun (WGS) entry which is preliminary data.</text>
</comment>
<dbReference type="AlphaFoldDB" id="S9VYM8"/>
<evidence type="ECO:0000313" key="12">
    <source>
        <dbReference type="Proteomes" id="UP000015354"/>
    </source>
</evidence>
<dbReference type="EMBL" id="ATMH01004877">
    <property type="protein sequence ID" value="EPY28795.1"/>
    <property type="molecule type" value="Genomic_DNA"/>
</dbReference>
<dbReference type="Gene3D" id="3.30.1490.100">
    <property type="entry name" value="DNA polymerase, Y-family, little finger domain"/>
    <property type="match status" value="1"/>
</dbReference>
<dbReference type="PANTHER" id="PTHR45873">
    <property type="entry name" value="DNA POLYMERASE ETA"/>
    <property type="match status" value="1"/>
</dbReference>
<feature type="non-terminal residue" evidence="11">
    <location>
        <position position="500"/>
    </location>
</feature>
<dbReference type="PROSITE" id="PS50173">
    <property type="entry name" value="UMUC"/>
    <property type="match status" value="1"/>
</dbReference>
<evidence type="ECO:0000256" key="6">
    <source>
        <dbReference type="ARBA" id="ARBA00022833"/>
    </source>
</evidence>
<dbReference type="GO" id="GO:0003887">
    <property type="term" value="F:DNA-directed DNA polymerase activity"/>
    <property type="evidence" value="ECO:0007669"/>
    <property type="project" value="TreeGrafter"/>
</dbReference>
<dbReference type="Gene3D" id="3.40.1170.60">
    <property type="match status" value="1"/>
</dbReference>
<dbReference type="GO" id="GO:0035861">
    <property type="term" value="C:site of double-strand break"/>
    <property type="evidence" value="ECO:0007669"/>
    <property type="project" value="TreeGrafter"/>
</dbReference>
<accession>S9VYM8</accession>
<evidence type="ECO:0000256" key="3">
    <source>
        <dbReference type="ARBA" id="ARBA00022723"/>
    </source>
</evidence>
<dbReference type="InterPro" id="IPR043128">
    <property type="entry name" value="Rev_trsase/Diguanyl_cyclase"/>
</dbReference>
<keyword evidence="2" id="KW-0808">Transferase</keyword>
<dbReference type="GO" id="GO:0070987">
    <property type="term" value="P:error-free translesion synthesis"/>
    <property type="evidence" value="ECO:0007669"/>
    <property type="project" value="UniProtKB-ARBA"/>
</dbReference>
<name>S9VYM8_9TRYP</name>
<evidence type="ECO:0000256" key="5">
    <source>
        <dbReference type="ARBA" id="ARBA00022771"/>
    </source>
</evidence>
<keyword evidence="7" id="KW-0234">DNA repair</keyword>
<dbReference type="OrthoDB" id="5723at2759"/>
<comment type="subcellular location">
    <subcellularLocation>
        <location evidence="1">Nucleus</location>
    </subcellularLocation>
</comment>
<dbReference type="Pfam" id="PF11799">
    <property type="entry name" value="IMS_C"/>
    <property type="match status" value="1"/>
</dbReference>
<dbReference type="GO" id="GO:0042276">
    <property type="term" value="P:error-prone translesion synthesis"/>
    <property type="evidence" value="ECO:0007669"/>
    <property type="project" value="TreeGrafter"/>
</dbReference>
<dbReference type="SUPFAM" id="SSF100879">
    <property type="entry name" value="Lesion bypass DNA polymerase (Y-family), little finger domain"/>
    <property type="match status" value="1"/>
</dbReference>
<dbReference type="GO" id="GO:0051276">
    <property type="term" value="P:chromosome organization"/>
    <property type="evidence" value="ECO:0007669"/>
    <property type="project" value="UniProtKB-ARBA"/>
</dbReference>
<dbReference type="GO" id="GO:0006281">
    <property type="term" value="P:DNA repair"/>
    <property type="evidence" value="ECO:0007669"/>
    <property type="project" value="UniProtKB-KW"/>
</dbReference>
<dbReference type="InterPro" id="IPR052230">
    <property type="entry name" value="DNA_polymerase_eta"/>
</dbReference>
<feature type="domain" description="UmuC" evidence="10">
    <location>
        <begin position="10"/>
        <end position="304"/>
    </location>
</feature>
<evidence type="ECO:0000256" key="7">
    <source>
        <dbReference type="ARBA" id="ARBA00023204"/>
    </source>
</evidence>
<evidence type="ECO:0000256" key="2">
    <source>
        <dbReference type="ARBA" id="ARBA00022679"/>
    </source>
</evidence>
<organism evidence="11 12">
    <name type="scientific">Strigomonas culicis</name>
    <dbReference type="NCBI Taxonomy" id="28005"/>
    <lineage>
        <taxon>Eukaryota</taxon>
        <taxon>Discoba</taxon>
        <taxon>Euglenozoa</taxon>
        <taxon>Kinetoplastea</taxon>
        <taxon>Metakinetoplastina</taxon>
        <taxon>Trypanosomatida</taxon>
        <taxon>Trypanosomatidae</taxon>
        <taxon>Strigomonadinae</taxon>
        <taxon>Strigomonas</taxon>
    </lineage>
</organism>
<keyword evidence="3" id="KW-0479">Metal-binding</keyword>
<keyword evidence="12" id="KW-1185">Reference proteome</keyword>
<dbReference type="PANTHER" id="PTHR45873:SF1">
    <property type="entry name" value="DNA POLYMERASE ETA"/>
    <property type="match status" value="1"/>
</dbReference>
<dbReference type="InterPro" id="IPR001126">
    <property type="entry name" value="UmuC"/>
</dbReference>
<evidence type="ECO:0000256" key="8">
    <source>
        <dbReference type="ARBA" id="ARBA00023242"/>
    </source>
</evidence>
<sequence length="500" mass="54841">MERYATTKCIVHIDMDCFYAQVEAVRLGIACRDVPFILSQWGNLIAVNYPARAKGIARFNTVKEARELCPEVRVGIVPTYRVGESVYAYHAHTQKDTHKVALEPYREASRQIFSILHDFPHTTVEKASVDEAFVDVTEAAQAELAALRAAAGPRADLDPLRDVLDADTKLIDDNTAEMEAYFAEQGRSYEEVYARPMRELKRRGGGSGSGSRSYHVPQGCTEAEAREYRGNCLLLCAASRVVQRMRGRICDALHYDCSAGIAHNRLLAKSISATHKPNQQTVLLPDRGAAALFATRVDKLRGFGGKFGHAVARVTGDAALCREAWLVPLPCFYALDGLDRGEEGEHEATARLADLRKRSRAADEADATSRYAYYRLRGFGDDGVAERVLVKTLMASKNFSPATTEVDGVAKWLVVLCTELAARYAELTRTTDVRGRNVNIKIGSGGVYNIGGVANRTVALPDPTTADALYAVTRHEVQAFLRALADRGAPAPRMNSVTVT</sequence>
<dbReference type="InterPro" id="IPR036775">
    <property type="entry name" value="DNA_pol_Y-fam_lit_finger_sf"/>
</dbReference>
<evidence type="ECO:0000259" key="10">
    <source>
        <dbReference type="PROSITE" id="PS50173"/>
    </source>
</evidence>
<dbReference type="GO" id="GO:0008270">
    <property type="term" value="F:zinc ion binding"/>
    <property type="evidence" value="ECO:0007669"/>
    <property type="project" value="UniProtKB-KW"/>
</dbReference>
<gene>
    <name evidence="11" type="ORF">STCU_04877</name>
</gene>
<dbReference type="PIRSF" id="PIRSF036603">
    <property type="entry name" value="DPol_eta"/>
    <property type="match status" value="1"/>
</dbReference>
<protein>
    <recommendedName>
        <fullName evidence="9">DNA polymerase eta</fullName>
    </recommendedName>
</protein>
<evidence type="ECO:0000313" key="11">
    <source>
        <dbReference type="EMBL" id="EPY28795.1"/>
    </source>
</evidence>
<dbReference type="InterPro" id="IPR043502">
    <property type="entry name" value="DNA/RNA_pol_sf"/>
</dbReference>
<keyword evidence="5" id="KW-0863">Zinc-finger</keyword>
<dbReference type="GO" id="GO:0009314">
    <property type="term" value="P:response to radiation"/>
    <property type="evidence" value="ECO:0007669"/>
    <property type="project" value="TreeGrafter"/>
</dbReference>
<dbReference type="FunFam" id="3.40.1170.60:FF:000008">
    <property type="entry name" value="DNA polymerase eta subunit"/>
    <property type="match status" value="1"/>
</dbReference>
<keyword evidence="4" id="KW-0227">DNA damage</keyword>
<dbReference type="GO" id="GO:0005634">
    <property type="term" value="C:nucleus"/>
    <property type="evidence" value="ECO:0007669"/>
    <property type="project" value="UniProtKB-SubCell"/>
</dbReference>
<keyword evidence="8" id="KW-0539">Nucleus</keyword>
<evidence type="ECO:0000256" key="4">
    <source>
        <dbReference type="ARBA" id="ARBA00022763"/>
    </source>
</evidence>
<dbReference type="GO" id="GO:0003684">
    <property type="term" value="F:damaged DNA binding"/>
    <property type="evidence" value="ECO:0007669"/>
    <property type="project" value="InterPro"/>
</dbReference>
<dbReference type="InterPro" id="IPR017961">
    <property type="entry name" value="DNA_pol_Y-fam_little_finger"/>
</dbReference>
<dbReference type="Proteomes" id="UP000015354">
    <property type="component" value="Unassembled WGS sequence"/>
</dbReference>